<dbReference type="Proteomes" id="UP001228581">
    <property type="component" value="Unassembled WGS sequence"/>
</dbReference>
<evidence type="ECO:0000313" key="2">
    <source>
        <dbReference type="Proteomes" id="UP001228581"/>
    </source>
</evidence>
<evidence type="ECO:0008006" key="3">
    <source>
        <dbReference type="Google" id="ProtNLM"/>
    </source>
</evidence>
<sequence length="196" mass="22253">MKRLLILLWLIVLKHTAYGQLKESLPELKQLNSIGKPLSVLSVYATGMDTLIREKYKDSQEYQVLFLGVKFTVTKEGNVANVLTSTNTPDFLTSLLKQNLEKTSGKWKPRRINGKPVDSDPIIITYHLSIEPTNAYEPENDDGYLGRLLLKSLADLPALRFPDEPHGNGVEDLKMHGTFYKPTIIRIAIFQKGWQK</sequence>
<name>A0ABT7CX05_9BACT</name>
<proteinExistence type="predicted"/>
<evidence type="ECO:0000313" key="1">
    <source>
        <dbReference type="EMBL" id="MDJ1498304.1"/>
    </source>
</evidence>
<organism evidence="1 2">
    <name type="scientific">Xanthocytophaga flava</name>
    <dbReference type="NCBI Taxonomy" id="3048013"/>
    <lineage>
        <taxon>Bacteria</taxon>
        <taxon>Pseudomonadati</taxon>
        <taxon>Bacteroidota</taxon>
        <taxon>Cytophagia</taxon>
        <taxon>Cytophagales</taxon>
        <taxon>Rhodocytophagaceae</taxon>
        <taxon>Xanthocytophaga</taxon>
    </lineage>
</organism>
<gene>
    <name evidence="1" type="ORF">QNI19_35545</name>
</gene>
<comment type="caution">
    <text evidence="1">The sequence shown here is derived from an EMBL/GenBank/DDBJ whole genome shotgun (WGS) entry which is preliminary data.</text>
</comment>
<keyword evidence="2" id="KW-1185">Reference proteome</keyword>
<accession>A0ABT7CX05</accession>
<protein>
    <recommendedName>
        <fullName evidence="3">TonB C-terminal domain-containing protein</fullName>
    </recommendedName>
</protein>
<reference evidence="1 2" key="1">
    <citation type="submission" date="2023-05" db="EMBL/GenBank/DDBJ databases">
        <authorList>
            <person name="Zhang X."/>
        </authorList>
    </citation>
    <scope>NUCLEOTIDE SEQUENCE [LARGE SCALE GENOMIC DNA]</scope>
    <source>
        <strain evidence="1 2">DM2B3-1</strain>
    </source>
</reference>
<dbReference type="EMBL" id="JASJOT010000043">
    <property type="protein sequence ID" value="MDJ1498304.1"/>
    <property type="molecule type" value="Genomic_DNA"/>
</dbReference>